<protein>
    <submittedName>
        <fullName evidence="1">Uncharacterized protein</fullName>
    </submittedName>
</protein>
<dbReference type="EMBL" id="JACHLK010000002">
    <property type="protein sequence ID" value="MBB6559090.1"/>
    <property type="molecule type" value="Genomic_DNA"/>
</dbReference>
<organism evidence="1 2">
    <name type="scientific">Acidovorax soli</name>
    <dbReference type="NCBI Taxonomy" id="592050"/>
    <lineage>
        <taxon>Bacteria</taxon>
        <taxon>Pseudomonadati</taxon>
        <taxon>Pseudomonadota</taxon>
        <taxon>Betaproteobacteria</taxon>
        <taxon>Burkholderiales</taxon>
        <taxon>Comamonadaceae</taxon>
        <taxon>Acidovorax</taxon>
    </lineage>
</organism>
<dbReference type="Proteomes" id="UP000575083">
    <property type="component" value="Unassembled WGS sequence"/>
</dbReference>
<gene>
    <name evidence="1" type="ORF">HNP48_001754</name>
</gene>
<evidence type="ECO:0000313" key="2">
    <source>
        <dbReference type="Proteomes" id="UP000575083"/>
    </source>
</evidence>
<dbReference type="AlphaFoldDB" id="A0A7X0PBX4"/>
<name>A0A7X0PBX4_9BURK</name>
<evidence type="ECO:0000313" key="1">
    <source>
        <dbReference type="EMBL" id="MBB6559090.1"/>
    </source>
</evidence>
<comment type="caution">
    <text evidence="1">The sequence shown here is derived from an EMBL/GenBank/DDBJ whole genome shotgun (WGS) entry which is preliminary data.</text>
</comment>
<keyword evidence="2" id="KW-1185">Reference proteome</keyword>
<sequence>MPNVERPLSPPATGLLLAGAAMARKPVVC</sequence>
<proteinExistence type="predicted"/>
<reference evidence="1 2" key="1">
    <citation type="submission" date="2020-08" db="EMBL/GenBank/DDBJ databases">
        <title>Functional genomics of gut bacteria from endangered species of beetles.</title>
        <authorList>
            <person name="Carlos-Shanley C."/>
        </authorList>
    </citation>
    <scope>NUCLEOTIDE SEQUENCE [LARGE SCALE GENOMIC DNA]</scope>
    <source>
        <strain evidence="1 2">S00198</strain>
    </source>
</reference>
<accession>A0A7X0PBX4</accession>